<proteinExistence type="inferred from homology"/>
<dbReference type="InterPro" id="IPR002994">
    <property type="entry name" value="Surf1/Shy1"/>
</dbReference>
<comment type="similarity">
    <text evidence="2 6">Belongs to the SURF1 family.</text>
</comment>
<name>A0ABP5ADD2_9ACTN</name>
<comment type="subcellular location">
    <subcellularLocation>
        <location evidence="6">Cell membrane</location>
        <topology evidence="6">Multi-pass membrane protein</topology>
    </subcellularLocation>
    <subcellularLocation>
        <location evidence="1">Membrane</location>
    </subcellularLocation>
</comment>
<evidence type="ECO:0000256" key="2">
    <source>
        <dbReference type="ARBA" id="ARBA00007165"/>
    </source>
</evidence>
<keyword evidence="6" id="KW-1003">Cell membrane</keyword>
<comment type="caution">
    <text evidence="6">Lacks conserved residue(s) required for the propagation of feature annotation.</text>
</comment>
<dbReference type="PANTHER" id="PTHR23427:SF2">
    <property type="entry name" value="SURFEIT LOCUS PROTEIN 1"/>
    <property type="match status" value="1"/>
</dbReference>
<feature type="transmembrane region" description="Helical" evidence="6">
    <location>
        <begin position="219"/>
        <end position="237"/>
    </location>
</feature>
<protein>
    <recommendedName>
        <fullName evidence="6">SURF1-like protein</fullName>
    </recommendedName>
</protein>
<keyword evidence="9" id="KW-1185">Reference proteome</keyword>
<accession>A0ABP5ADD2</accession>
<sequence length="280" mass="30645">MDVGSFRFLLTRRWVLFFVVVGLLTWLAYALGGWQFDRLHERQDRNAVIARNEAAPPAPPAELMTTGGDVSAADQWRRVEATGTYAVEDTVIVRYRTREGQAGVNVVVPLETAEGPSLLVDRGWVATSNRGATVADVPAPPEGEVTVVGWLRTNATGDSSAVTDNSTRAISSARIGPALDREVYGGFVDLDSEDPAPEVAPSPNGLPELSEGPHFFYGLQWWFFGLLAIVGFGYLAYDEWRGRPGGSRPRAARTPREKRPKRSNHPHHPSNADRDQTPVA</sequence>
<evidence type="ECO:0000256" key="6">
    <source>
        <dbReference type="RuleBase" id="RU363076"/>
    </source>
</evidence>
<dbReference type="Pfam" id="PF02104">
    <property type="entry name" value="SURF1"/>
    <property type="match status" value="1"/>
</dbReference>
<dbReference type="InterPro" id="IPR045214">
    <property type="entry name" value="Surf1/Surf4"/>
</dbReference>
<comment type="caution">
    <text evidence="8">The sequence shown here is derived from an EMBL/GenBank/DDBJ whole genome shotgun (WGS) entry which is preliminary data.</text>
</comment>
<keyword evidence="4 6" id="KW-1133">Transmembrane helix</keyword>
<dbReference type="Proteomes" id="UP001501612">
    <property type="component" value="Unassembled WGS sequence"/>
</dbReference>
<evidence type="ECO:0000256" key="7">
    <source>
        <dbReference type="SAM" id="MobiDB-lite"/>
    </source>
</evidence>
<dbReference type="EMBL" id="BAAAMY010000002">
    <property type="protein sequence ID" value="GAA1909927.1"/>
    <property type="molecule type" value="Genomic_DNA"/>
</dbReference>
<evidence type="ECO:0000256" key="5">
    <source>
        <dbReference type="ARBA" id="ARBA00023136"/>
    </source>
</evidence>
<gene>
    <name evidence="8" type="ORF">GCM10009737_09140</name>
</gene>
<evidence type="ECO:0000256" key="1">
    <source>
        <dbReference type="ARBA" id="ARBA00004370"/>
    </source>
</evidence>
<keyword evidence="5 6" id="KW-0472">Membrane</keyword>
<dbReference type="PANTHER" id="PTHR23427">
    <property type="entry name" value="SURFEIT LOCUS PROTEIN"/>
    <property type="match status" value="1"/>
</dbReference>
<keyword evidence="3 6" id="KW-0812">Transmembrane</keyword>
<reference evidence="9" key="1">
    <citation type="journal article" date="2019" name="Int. J. Syst. Evol. Microbiol.">
        <title>The Global Catalogue of Microorganisms (GCM) 10K type strain sequencing project: providing services to taxonomists for standard genome sequencing and annotation.</title>
        <authorList>
            <consortium name="The Broad Institute Genomics Platform"/>
            <consortium name="The Broad Institute Genome Sequencing Center for Infectious Disease"/>
            <person name="Wu L."/>
            <person name="Ma J."/>
        </authorList>
    </citation>
    <scope>NUCLEOTIDE SEQUENCE [LARGE SCALE GENOMIC DNA]</scope>
    <source>
        <strain evidence="9">JCM 14046</strain>
    </source>
</reference>
<feature type="region of interest" description="Disordered" evidence="7">
    <location>
        <begin position="243"/>
        <end position="280"/>
    </location>
</feature>
<dbReference type="CDD" id="cd06662">
    <property type="entry name" value="SURF1"/>
    <property type="match status" value="1"/>
</dbReference>
<organism evidence="8 9">
    <name type="scientific">Nocardioides lentus</name>
    <dbReference type="NCBI Taxonomy" id="338077"/>
    <lineage>
        <taxon>Bacteria</taxon>
        <taxon>Bacillati</taxon>
        <taxon>Actinomycetota</taxon>
        <taxon>Actinomycetes</taxon>
        <taxon>Propionibacteriales</taxon>
        <taxon>Nocardioidaceae</taxon>
        <taxon>Nocardioides</taxon>
    </lineage>
</organism>
<evidence type="ECO:0000256" key="4">
    <source>
        <dbReference type="ARBA" id="ARBA00022989"/>
    </source>
</evidence>
<evidence type="ECO:0000256" key="3">
    <source>
        <dbReference type="ARBA" id="ARBA00022692"/>
    </source>
</evidence>
<dbReference type="PROSITE" id="PS50895">
    <property type="entry name" value="SURF1"/>
    <property type="match status" value="1"/>
</dbReference>
<feature type="compositionally biased region" description="Basic residues" evidence="7">
    <location>
        <begin position="250"/>
        <end position="268"/>
    </location>
</feature>
<evidence type="ECO:0000313" key="9">
    <source>
        <dbReference type="Proteomes" id="UP001501612"/>
    </source>
</evidence>
<evidence type="ECO:0000313" key="8">
    <source>
        <dbReference type="EMBL" id="GAA1909927.1"/>
    </source>
</evidence>
<feature type="compositionally biased region" description="Basic and acidic residues" evidence="7">
    <location>
        <begin position="270"/>
        <end position="280"/>
    </location>
</feature>